<dbReference type="Proteomes" id="UP000290900">
    <property type="component" value="Unassembled WGS sequence"/>
</dbReference>
<sequence>MQIGAILKDETTVTHRILEDSQESTALLTHTITVPGIDFSCEDEVVYIKPDEIPENDNITIVDVKLPETGDAVEIEKCTCLSNSWQVSRCDTEDWQFVDEQSDKEADEMKLVVLHGSHSELLLDDDGAQGNDIVPKNDLKYASRLVKLFMERNSQLNQMINLNTEKMT</sequence>
<gene>
    <name evidence="1" type="ORF">BRENAR_LOCUS2120</name>
</gene>
<keyword evidence="2" id="KW-1185">Reference proteome</keyword>
<dbReference type="InParanoid" id="A0A448YKF4"/>
<evidence type="ECO:0000313" key="1">
    <source>
        <dbReference type="EMBL" id="VEU21387.1"/>
    </source>
</evidence>
<dbReference type="OrthoDB" id="3993554at2759"/>
<dbReference type="EMBL" id="CAACVR010000012">
    <property type="protein sequence ID" value="VEU21387.1"/>
    <property type="molecule type" value="Genomic_DNA"/>
</dbReference>
<proteinExistence type="predicted"/>
<protein>
    <submittedName>
        <fullName evidence="1">DEKNAAC102305</fullName>
    </submittedName>
</protein>
<name>A0A448YKF4_BRENA</name>
<organism evidence="1 2">
    <name type="scientific">Brettanomyces naardenensis</name>
    <name type="common">Yeast</name>
    <dbReference type="NCBI Taxonomy" id="13370"/>
    <lineage>
        <taxon>Eukaryota</taxon>
        <taxon>Fungi</taxon>
        <taxon>Dikarya</taxon>
        <taxon>Ascomycota</taxon>
        <taxon>Saccharomycotina</taxon>
        <taxon>Pichiomycetes</taxon>
        <taxon>Pichiales</taxon>
        <taxon>Pichiaceae</taxon>
        <taxon>Brettanomyces</taxon>
    </lineage>
</organism>
<accession>A0A448YKF4</accession>
<evidence type="ECO:0000313" key="2">
    <source>
        <dbReference type="Proteomes" id="UP000290900"/>
    </source>
</evidence>
<dbReference type="AlphaFoldDB" id="A0A448YKF4"/>
<reference evidence="1 2" key="1">
    <citation type="submission" date="2018-12" db="EMBL/GenBank/DDBJ databases">
        <authorList>
            <person name="Tiukova I."/>
            <person name="Dainat J."/>
        </authorList>
    </citation>
    <scope>NUCLEOTIDE SEQUENCE [LARGE SCALE GENOMIC DNA]</scope>
</reference>